<keyword evidence="9" id="KW-1185">Reference proteome</keyword>
<dbReference type="HAMAP" id="MF_01147">
    <property type="entry name" value="Lgt"/>
    <property type="match status" value="1"/>
</dbReference>
<comment type="catalytic activity">
    <reaction evidence="7">
        <text>L-cysteinyl-[prolipoprotein] + a 1,2-diacyl-sn-glycero-3-phospho-(1'-sn-glycerol) = an S-1,2-diacyl-sn-glyceryl-L-cysteinyl-[prolipoprotein] + sn-glycerol 1-phosphate + H(+)</text>
        <dbReference type="Rhea" id="RHEA:56712"/>
        <dbReference type="Rhea" id="RHEA-COMP:14679"/>
        <dbReference type="Rhea" id="RHEA-COMP:14680"/>
        <dbReference type="ChEBI" id="CHEBI:15378"/>
        <dbReference type="ChEBI" id="CHEBI:29950"/>
        <dbReference type="ChEBI" id="CHEBI:57685"/>
        <dbReference type="ChEBI" id="CHEBI:64716"/>
        <dbReference type="ChEBI" id="CHEBI:140658"/>
        <dbReference type="EC" id="2.5.1.145"/>
    </reaction>
</comment>
<evidence type="ECO:0000256" key="2">
    <source>
        <dbReference type="ARBA" id="ARBA00022475"/>
    </source>
</evidence>
<evidence type="ECO:0000313" key="9">
    <source>
        <dbReference type="Proteomes" id="UP000316426"/>
    </source>
</evidence>
<keyword evidence="2 7" id="KW-1003">Cell membrane</keyword>
<proteinExistence type="inferred from homology"/>
<dbReference type="PANTHER" id="PTHR30589:SF0">
    <property type="entry name" value="PHOSPHATIDYLGLYCEROL--PROLIPOPROTEIN DIACYLGLYCERYL TRANSFERASE"/>
    <property type="match status" value="1"/>
</dbReference>
<feature type="transmembrane region" description="Helical" evidence="7">
    <location>
        <begin position="106"/>
        <end position="128"/>
    </location>
</feature>
<comment type="similarity">
    <text evidence="1 7">Belongs to the Lgt family.</text>
</comment>
<evidence type="ECO:0000256" key="7">
    <source>
        <dbReference type="HAMAP-Rule" id="MF_01147"/>
    </source>
</evidence>
<keyword evidence="3 7" id="KW-0808">Transferase</keyword>
<dbReference type="Pfam" id="PF01790">
    <property type="entry name" value="LGT"/>
    <property type="match status" value="1"/>
</dbReference>
<evidence type="ECO:0000256" key="3">
    <source>
        <dbReference type="ARBA" id="ARBA00022679"/>
    </source>
</evidence>
<dbReference type="AlphaFoldDB" id="A0A518KEH2"/>
<dbReference type="EMBL" id="CP036349">
    <property type="protein sequence ID" value="QDV76195.1"/>
    <property type="molecule type" value="Genomic_DNA"/>
</dbReference>
<comment type="function">
    <text evidence="7">Catalyzes the transfer of the diacylglyceryl group from phosphatidylglycerol to the sulfhydryl group of the N-terminal cysteine of a prolipoprotein, the first step in the formation of mature lipoproteins.</text>
</comment>
<protein>
    <recommendedName>
        <fullName evidence="7">Phosphatidylglycerol--prolipoprotein diacylglyceryl transferase</fullName>
        <ecNumber evidence="7">2.5.1.145</ecNumber>
    </recommendedName>
</protein>
<keyword evidence="4 7" id="KW-0812">Transmembrane</keyword>
<dbReference type="Proteomes" id="UP000316426">
    <property type="component" value="Chromosome"/>
</dbReference>
<feature type="transmembrane region" description="Helical" evidence="7">
    <location>
        <begin position="340"/>
        <end position="358"/>
    </location>
</feature>
<feature type="transmembrane region" description="Helical" evidence="7">
    <location>
        <begin position="155"/>
        <end position="172"/>
    </location>
</feature>
<evidence type="ECO:0000256" key="6">
    <source>
        <dbReference type="ARBA" id="ARBA00023136"/>
    </source>
</evidence>
<dbReference type="PANTHER" id="PTHR30589">
    <property type="entry name" value="PROLIPOPROTEIN DIACYLGLYCERYL TRANSFERASE"/>
    <property type="match status" value="1"/>
</dbReference>
<feature type="binding site" evidence="7">
    <location>
        <position position="198"/>
    </location>
    <ligand>
        <name>a 1,2-diacyl-sn-glycero-3-phospho-(1'-sn-glycerol)</name>
        <dbReference type="ChEBI" id="CHEBI:64716"/>
    </ligand>
</feature>
<reference evidence="8 9" key="1">
    <citation type="submission" date="2019-02" db="EMBL/GenBank/DDBJ databases">
        <title>Deep-cultivation of Planctomycetes and their phenomic and genomic characterization uncovers novel biology.</title>
        <authorList>
            <person name="Wiegand S."/>
            <person name="Jogler M."/>
            <person name="Boedeker C."/>
            <person name="Pinto D."/>
            <person name="Vollmers J."/>
            <person name="Rivas-Marin E."/>
            <person name="Kohn T."/>
            <person name="Peeters S.H."/>
            <person name="Heuer A."/>
            <person name="Rast P."/>
            <person name="Oberbeckmann S."/>
            <person name="Bunk B."/>
            <person name="Jeske O."/>
            <person name="Meyerdierks A."/>
            <person name="Storesund J.E."/>
            <person name="Kallscheuer N."/>
            <person name="Luecker S."/>
            <person name="Lage O.M."/>
            <person name="Pohl T."/>
            <person name="Merkel B.J."/>
            <person name="Hornburger P."/>
            <person name="Mueller R.-W."/>
            <person name="Bruemmer F."/>
            <person name="Labrenz M."/>
            <person name="Spormann A.M."/>
            <person name="Op den Camp H."/>
            <person name="Overmann J."/>
            <person name="Amann R."/>
            <person name="Jetten M.S.M."/>
            <person name="Mascher T."/>
            <person name="Medema M.H."/>
            <person name="Devos D.P."/>
            <person name="Kaster A.-K."/>
            <person name="Ovreas L."/>
            <person name="Rohde M."/>
            <person name="Galperin M.Y."/>
            <person name="Jogler C."/>
        </authorList>
    </citation>
    <scope>NUCLEOTIDE SEQUENCE [LARGE SCALE GENOMIC DNA]</scope>
    <source>
        <strain evidence="8 9">Spa11</strain>
    </source>
</reference>
<gene>
    <name evidence="8" type="primary">lgt_2</name>
    <name evidence="7" type="synonym">lgt</name>
    <name evidence="8" type="ORF">Spa11_44200</name>
</gene>
<evidence type="ECO:0000256" key="4">
    <source>
        <dbReference type="ARBA" id="ARBA00022692"/>
    </source>
</evidence>
<accession>A0A518KEH2</accession>
<feature type="transmembrane region" description="Helical" evidence="7">
    <location>
        <begin position="364"/>
        <end position="391"/>
    </location>
</feature>
<sequence>MLSELFRIPVEAGGVPILGAGVLLALWVLGFGALMGWHAIQRGVDGEFWAYTQPLVVGALVLFFAPRFAPQGVPIRGYGVMLLVAISVGLAMAVHRARRHGVAPDTIFALAFWLFVAGIAGARAFFVIEYWEEKYAGQPLGETIIDVLQFTEGGLVVYGSVIGGLIAFIWFMRRHQLPLFGMADIIAPCFMAGLAIGRIGCLLNGCCYGGACDLPWAVTFPTESPPFMDQLVHGELHGVRLVESDGVQLIEDGAAKRIASINGEPVATLEDTAQILSEAYAYAKPVELKLADGDVVERPAATRARSLPIHPTQLYSTIDAGLTAWLLWAWFPHRRRDGEVALLMFTIYPVTRFLTEAIRTDEPAIFGTGLSISQNVSLVVLVLAVLGWAWLLRTPPGRRLREAPVPPLGGRTPAGAAA</sequence>
<evidence type="ECO:0000313" key="8">
    <source>
        <dbReference type="EMBL" id="QDV76195.1"/>
    </source>
</evidence>
<dbReference type="GO" id="GO:0008961">
    <property type="term" value="F:phosphatidylglycerol-prolipoprotein diacylglyceryl transferase activity"/>
    <property type="evidence" value="ECO:0007669"/>
    <property type="project" value="UniProtKB-UniRule"/>
</dbReference>
<dbReference type="KEGG" id="bmei:Spa11_44200"/>
<evidence type="ECO:0000256" key="1">
    <source>
        <dbReference type="ARBA" id="ARBA00007150"/>
    </source>
</evidence>
<dbReference type="UniPathway" id="UPA00664"/>
<dbReference type="GO" id="GO:0042158">
    <property type="term" value="P:lipoprotein biosynthetic process"/>
    <property type="evidence" value="ECO:0007669"/>
    <property type="project" value="UniProtKB-UniRule"/>
</dbReference>
<name>A0A518KEH2_9BACT</name>
<keyword evidence="5 7" id="KW-1133">Transmembrane helix</keyword>
<comment type="subcellular location">
    <subcellularLocation>
        <location evidence="7">Cell membrane</location>
        <topology evidence="7">Multi-pass membrane protein</topology>
    </subcellularLocation>
</comment>
<feature type="transmembrane region" description="Helical" evidence="7">
    <location>
        <begin position="12"/>
        <end position="36"/>
    </location>
</feature>
<keyword evidence="8" id="KW-0449">Lipoprotein</keyword>
<dbReference type="EC" id="2.5.1.145" evidence="7"/>
<evidence type="ECO:0000256" key="5">
    <source>
        <dbReference type="ARBA" id="ARBA00022989"/>
    </source>
</evidence>
<dbReference type="InterPro" id="IPR001640">
    <property type="entry name" value="Lgt"/>
</dbReference>
<feature type="transmembrane region" description="Helical" evidence="7">
    <location>
        <begin position="75"/>
        <end position="94"/>
    </location>
</feature>
<feature type="transmembrane region" description="Helical" evidence="7">
    <location>
        <begin position="48"/>
        <end position="69"/>
    </location>
</feature>
<dbReference type="GO" id="GO:0005886">
    <property type="term" value="C:plasma membrane"/>
    <property type="evidence" value="ECO:0007669"/>
    <property type="project" value="UniProtKB-SubCell"/>
</dbReference>
<organism evidence="8 9">
    <name type="scientific">Botrimarina mediterranea</name>
    <dbReference type="NCBI Taxonomy" id="2528022"/>
    <lineage>
        <taxon>Bacteria</taxon>
        <taxon>Pseudomonadati</taxon>
        <taxon>Planctomycetota</taxon>
        <taxon>Planctomycetia</taxon>
        <taxon>Pirellulales</taxon>
        <taxon>Lacipirellulaceae</taxon>
        <taxon>Botrimarina</taxon>
    </lineage>
</organism>
<keyword evidence="6 7" id="KW-0472">Membrane</keyword>
<comment type="pathway">
    <text evidence="7">Protein modification; lipoprotein biosynthesis (diacylglyceryl transfer).</text>
</comment>
<dbReference type="RefSeq" id="WP_145116655.1">
    <property type="nucleotide sequence ID" value="NZ_CP036349.1"/>
</dbReference>
<keyword evidence="8" id="KW-0328">Glycosyltransferase</keyword>